<accession>A0ACC2RU05</accession>
<sequence length="395" mass="43784">MQFSRILPTGNALQKFNRSGIWFGAASVVFRARLSTLLKLPHKVEFELAAPTSRVVIPKDDPIKPNLQHLNGLGLRWRQSPKTVLIVKKPQDVASDQALIEVSNWLKETYKTNIIIEPHIKEEVQKQIPYAIVFSKDEIPHLQNVVDFVVTLGGDGSILHVSSLFNKHVPPLISFSMGRLGFLLPFKLSHFKKELGRLMNGSVTVLERSRLQCRFVLKDENQVKWNGTSTDIVHVANEVNVHRGVFPNLTSINCYVDGLFLTNGIADGLIVATPTGSTAYSLSAGGPIVHPSIEGLLLTPICPRSLSFRPVLLHSLSVLTLSLHHSSRSMAQVSLDGREACSLNYGESIEVTKSAYPLLSVNRDTGGKDWTHDINHLLKWNQNFSASHSINSSEE</sequence>
<proteinExistence type="predicted"/>
<evidence type="ECO:0000313" key="2">
    <source>
        <dbReference type="Proteomes" id="UP001165960"/>
    </source>
</evidence>
<protein>
    <submittedName>
        <fullName evidence="1">NADH kinase pos5</fullName>
        <ecNumber evidence="1">2.7.1.86</ecNumber>
    </submittedName>
</protein>
<keyword evidence="1" id="KW-0418">Kinase</keyword>
<dbReference type="Proteomes" id="UP001165960">
    <property type="component" value="Unassembled WGS sequence"/>
</dbReference>
<comment type="caution">
    <text evidence="1">The sequence shown here is derived from an EMBL/GenBank/DDBJ whole genome shotgun (WGS) entry which is preliminary data.</text>
</comment>
<name>A0ACC2RU05_9FUNG</name>
<evidence type="ECO:0000313" key="1">
    <source>
        <dbReference type="EMBL" id="KAJ9053580.1"/>
    </source>
</evidence>
<organism evidence="1 2">
    <name type="scientific">Entomophthora muscae</name>
    <dbReference type="NCBI Taxonomy" id="34485"/>
    <lineage>
        <taxon>Eukaryota</taxon>
        <taxon>Fungi</taxon>
        <taxon>Fungi incertae sedis</taxon>
        <taxon>Zoopagomycota</taxon>
        <taxon>Entomophthoromycotina</taxon>
        <taxon>Entomophthoromycetes</taxon>
        <taxon>Entomophthorales</taxon>
        <taxon>Entomophthoraceae</taxon>
        <taxon>Entomophthora</taxon>
    </lineage>
</organism>
<gene>
    <name evidence="1" type="primary">POS5_2</name>
    <name evidence="1" type="ORF">DSO57_1022853</name>
</gene>
<keyword evidence="2" id="KW-1185">Reference proteome</keyword>
<dbReference type="EMBL" id="QTSX02006506">
    <property type="protein sequence ID" value="KAJ9053580.1"/>
    <property type="molecule type" value="Genomic_DNA"/>
</dbReference>
<reference evidence="1" key="1">
    <citation type="submission" date="2022-04" db="EMBL/GenBank/DDBJ databases">
        <title>Genome of the entomopathogenic fungus Entomophthora muscae.</title>
        <authorList>
            <person name="Elya C."/>
            <person name="Lovett B.R."/>
            <person name="Lee E."/>
            <person name="Macias A.M."/>
            <person name="Hajek A.E."/>
            <person name="De Bivort B.L."/>
            <person name="Kasson M.T."/>
            <person name="De Fine Licht H.H."/>
            <person name="Stajich J.E."/>
        </authorList>
    </citation>
    <scope>NUCLEOTIDE SEQUENCE</scope>
    <source>
        <strain evidence="1">Berkeley</strain>
    </source>
</reference>
<keyword evidence="1" id="KW-0808">Transferase</keyword>
<dbReference type="EC" id="2.7.1.86" evidence="1"/>